<dbReference type="InterPro" id="IPR006674">
    <property type="entry name" value="HD_domain"/>
</dbReference>
<name>C8W5N9_DESAS</name>
<accession>C8W5N9</accession>
<sequence>MEKTIIKKLSGMVNGFRLQHSLAVRDIAVEMARCFGADGQKANLAALLHDCARDFSPARLLSKARAAGINVTEVDEMLPELLHAPVGALLVQEEFGITDPEIIQAVSCHTVGAVKMTVLDKIIFIADLIEPSRKGDLDKVRQLAYTDLEEALLAAFDFTLQFIIKTGSVIDCRTVQARNEVLRQKTPFLKRKF</sequence>
<feature type="domain" description="HD/PDEase" evidence="7">
    <location>
        <begin position="13"/>
        <end position="141"/>
    </location>
</feature>
<dbReference type="PANTHER" id="PTHR35795">
    <property type="entry name" value="SLR1885 PROTEIN"/>
    <property type="match status" value="1"/>
</dbReference>
<evidence type="ECO:0000256" key="4">
    <source>
        <dbReference type="ARBA" id="ARBA00022801"/>
    </source>
</evidence>
<evidence type="ECO:0000256" key="5">
    <source>
        <dbReference type="ARBA" id="ARBA00023004"/>
    </source>
</evidence>
<dbReference type="eggNOG" id="COG1713">
    <property type="taxonomic scope" value="Bacteria"/>
</dbReference>
<evidence type="ECO:0000259" key="7">
    <source>
        <dbReference type="SMART" id="SM00471"/>
    </source>
</evidence>
<dbReference type="GO" id="GO:0000166">
    <property type="term" value="F:nucleotide binding"/>
    <property type="evidence" value="ECO:0007669"/>
    <property type="project" value="UniProtKB-KW"/>
</dbReference>
<dbReference type="GO" id="GO:0046872">
    <property type="term" value="F:metal ion binding"/>
    <property type="evidence" value="ECO:0007669"/>
    <property type="project" value="UniProtKB-KW"/>
</dbReference>
<dbReference type="InterPro" id="IPR003607">
    <property type="entry name" value="HD/PDEase_dom"/>
</dbReference>
<dbReference type="STRING" id="485916.Dtox_3308"/>
<organism evidence="8 9">
    <name type="scientific">Desulfofarcimen acetoxidans (strain ATCC 49208 / DSM 771 / KCTC 5769 / VKM B-1644 / 5575)</name>
    <name type="common">Desulfotomaculum acetoxidans</name>
    <dbReference type="NCBI Taxonomy" id="485916"/>
    <lineage>
        <taxon>Bacteria</taxon>
        <taxon>Bacillati</taxon>
        <taxon>Bacillota</taxon>
        <taxon>Clostridia</taxon>
        <taxon>Eubacteriales</taxon>
        <taxon>Peptococcaceae</taxon>
        <taxon>Desulfofarcimen</taxon>
    </lineage>
</organism>
<dbReference type="EC" id="3.6.1.41" evidence="1"/>
<proteinExistence type="predicted"/>
<evidence type="ECO:0000256" key="2">
    <source>
        <dbReference type="ARBA" id="ARBA00022723"/>
    </source>
</evidence>
<dbReference type="RefSeq" id="WP_015758729.1">
    <property type="nucleotide sequence ID" value="NC_013216.1"/>
</dbReference>
<dbReference type="Pfam" id="PF01966">
    <property type="entry name" value="HD"/>
    <property type="match status" value="1"/>
</dbReference>
<dbReference type="EMBL" id="CP001720">
    <property type="protein sequence ID" value="ACV64039.1"/>
    <property type="molecule type" value="Genomic_DNA"/>
</dbReference>
<keyword evidence="3" id="KW-0547">Nucleotide-binding</keyword>
<protein>
    <recommendedName>
        <fullName evidence="1">bis(5'-nucleosyl)-tetraphosphatase (symmetrical)</fullName>
        <ecNumber evidence="1">3.6.1.41</ecNumber>
    </recommendedName>
</protein>
<keyword evidence="9" id="KW-1185">Reference proteome</keyword>
<evidence type="ECO:0000313" key="8">
    <source>
        <dbReference type="EMBL" id="ACV64039.1"/>
    </source>
</evidence>
<dbReference type="Gene3D" id="1.10.3210.10">
    <property type="entry name" value="Hypothetical protein af1432"/>
    <property type="match status" value="1"/>
</dbReference>
<evidence type="ECO:0000313" key="9">
    <source>
        <dbReference type="Proteomes" id="UP000002217"/>
    </source>
</evidence>
<dbReference type="SUPFAM" id="SSF109604">
    <property type="entry name" value="HD-domain/PDEase-like"/>
    <property type="match status" value="1"/>
</dbReference>
<evidence type="ECO:0000256" key="1">
    <source>
        <dbReference type="ARBA" id="ARBA00012506"/>
    </source>
</evidence>
<dbReference type="HOGENOM" id="CLU_089580_1_2_9"/>
<dbReference type="KEGG" id="dae:Dtox_3308"/>
<dbReference type="OrthoDB" id="5295945at2"/>
<dbReference type="SMART" id="SM00471">
    <property type="entry name" value="HDc"/>
    <property type="match status" value="1"/>
</dbReference>
<dbReference type="GO" id="GO:0008803">
    <property type="term" value="F:bis(5'-nucleosyl)-tetraphosphatase (symmetrical) activity"/>
    <property type="evidence" value="ECO:0007669"/>
    <property type="project" value="UniProtKB-EC"/>
</dbReference>
<gene>
    <name evidence="8" type="ordered locus">Dtox_3308</name>
</gene>
<dbReference type="PANTHER" id="PTHR35795:SF1">
    <property type="entry name" value="BIS(5'-NUCLEOSYL)-TETRAPHOSPHATASE, SYMMETRICAL"/>
    <property type="match status" value="1"/>
</dbReference>
<evidence type="ECO:0000256" key="6">
    <source>
        <dbReference type="ARBA" id="ARBA00049417"/>
    </source>
</evidence>
<dbReference type="Proteomes" id="UP000002217">
    <property type="component" value="Chromosome"/>
</dbReference>
<keyword evidence="2" id="KW-0479">Metal-binding</keyword>
<dbReference type="AlphaFoldDB" id="C8W5N9"/>
<keyword evidence="4 8" id="KW-0378">Hydrolase</keyword>
<dbReference type="InterPro" id="IPR051094">
    <property type="entry name" value="Diverse_Catalytic_Enzymes"/>
</dbReference>
<keyword evidence="5" id="KW-0408">Iron</keyword>
<dbReference type="NCBIfam" id="TIGR00488">
    <property type="entry name" value="bis(5'-nucleosyl)-tetraphosphatase (symmetrical) YqeK"/>
    <property type="match status" value="1"/>
</dbReference>
<comment type="catalytic activity">
    <reaction evidence="6">
        <text>P(1),P(4)-bis(5'-adenosyl) tetraphosphate + H2O = 2 ADP + 2 H(+)</text>
        <dbReference type="Rhea" id="RHEA:24252"/>
        <dbReference type="ChEBI" id="CHEBI:15377"/>
        <dbReference type="ChEBI" id="CHEBI:15378"/>
        <dbReference type="ChEBI" id="CHEBI:58141"/>
        <dbReference type="ChEBI" id="CHEBI:456216"/>
        <dbReference type="EC" id="3.6.1.41"/>
    </reaction>
</comment>
<evidence type="ECO:0000256" key="3">
    <source>
        <dbReference type="ARBA" id="ARBA00022741"/>
    </source>
</evidence>
<reference evidence="8 9" key="1">
    <citation type="journal article" date="2009" name="Stand. Genomic Sci.">
        <title>Complete genome sequence of Desulfotomaculum acetoxidans type strain (5575).</title>
        <authorList>
            <person name="Spring S."/>
            <person name="Lapidus A."/>
            <person name="Schroder M."/>
            <person name="Gleim D."/>
            <person name="Sims D."/>
            <person name="Meincke L."/>
            <person name="Glavina Del Rio T."/>
            <person name="Tice H."/>
            <person name="Copeland A."/>
            <person name="Cheng J.F."/>
            <person name="Lucas S."/>
            <person name="Chen F."/>
            <person name="Nolan M."/>
            <person name="Bruce D."/>
            <person name="Goodwin L."/>
            <person name="Pitluck S."/>
            <person name="Ivanova N."/>
            <person name="Mavromatis K."/>
            <person name="Mikhailova N."/>
            <person name="Pati A."/>
            <person name="Chen A."/>
            <person name="Palaniappan K."/>
            <person name="Land M."/>
            <person name="Hauser L."/>
            <person name="Chang Y.J."/>
            <person name="Jeffries C.D."/>
            <person name="Chain P."/>
            <person name="Saunders E."/>
            <person name="Brettin T."/>
            <person name="Detter J.C."/>
            <person name="Goker M."/>
            <person name="Bristow J."/>
            <person name="Eisen J.A."/>
            <person name="Markowitz V."/>
            <person name="Hugenholtz P."/>
            <person name="Kyrpides N.C."/>
            <person name="Klenk H.P."/>
            <person name="Han C."/>
        </authorList>
    </citation>
    <scope>NUCLEOTIDE SEQUENCE [LARGE SCALE GENOMIC DNA]</scope>
    <source>
        <strain evidence="9">ATCC 49208 / DSM 771 / VKM B-1644</strain>
    </source>
</reference>
<dbReference type="InterPro" id="IPR005249">
    <property type="entry name" value="YqeK"/>
</dbReference>
<dbReference type="CDD" id="cd00077">
    <property type="entry name" value="HDc"/>
    <property type="match status" value="1"/>
</dbReference>